<dbReference type="RefSeq" id="WP_077839156.1">
    <property type="nucleotide sequence ID" value="NZ_JABTAE010000001.1"/>
</dbReference>
<dbReference type="InterPro" id="IPR048764">
    <property type="entry name" value="PylC_N"/>
</dbReference>
<dbReference type="GO" id="GO:0046872">
    <property type="term" value="F:metal ion binding"/>
    <property type="evidence" value="ECO:0007669"/>
    <property type="project" value="InterPro"/>
</dbReference>
<dbReference type="InterPro" id="IPR013815">
    <property type="entry name" value="ATP_grasp_subdomain_1"/>
</dbReference>
<dbReference type="PANTHER" id="PTHR43585">
    <property type="entry name" value="FUMIPYRROLE BIOSYNTHESIS PROTEIN C"/>
    <property type="match status" value="1"/>
</dbReference>
<sequence>MKNKPSLLLTAIGKRVQLIKHLKQNFNVIGVDAEELNPAKDFVDKFYKIPKINESGYIDSLLDICDNEEIKLLIPLYEREFEILHNERKKIENIGVLLLLSNIEILEVCKDKQKTYDYFCNSKINIPKVYSETEIENIITFGDIDKFPLIIKPRDGMGSNGVYKINNIKELIFFKDYIENGIIQQHIDGKEYTVDVLVDLDGKPIYVVPRKRIEVKAGEVVKSCTEKNQEIINATLKVIENLNKLKDKNGLGLVGPLTIQFFKKNDGDIYLLEVNPRFGGGVPLSFKAGADYGQRILEMIEGKKFDYTKDFEEITMLRYDEAVFNLASN</sequence>
<gene>
    <name evidence="6" type="primary">carB_2</name>
    <name evidence="6" type="ORF">CLBCK_26380</name>
</gene>
<dbReference type="InterPro" id="IPR011761">
    <property type="entry name" value="ATP-grasp"/>
</dbReference>
<dbReference type="GO" id="GO:0004088">
    <property type="term" value="F:carbamoyl-phosphate synthase (glutamine-hydrolyzing) activity"/>
    <property type="evidence" value="ECO:0007669"/>
    <property type="project" value="UniProtKB-EC"/>
</dbReference>
<dbReference type="InterPro" id="IPR003806">
    <property type="entry name" value="ATP-grasp_PylC-type"/>
</dbReference>
<dbReference type="NCBIfam" id="NF009403">
    <property type="entry name" value="PRK12767.1-2"/>
    <property type="match status" value="1"/>
</dbReference>
<evidence type="ECO:0000256" key="2">
    <source>
        <dbReference type="ARBA" id="ARBA00022741"/>
    </source>
</evidence>
<evidence type="ECO:0000256" key="1">
    <source>
        <dbReference type="ARBA" id="ARBA00022598"/>
    </source>
</evidence>
<evidence type="ECO:0000256" key="4">
    <source>
        <dbReference type="PROSITE-ProRule" id="PRU00409"/>
    </source>
</evidence>
<evidence type="ECO:0000313" key="7">
    <source>
        <dbReference type="Proteomes" id="UP000190973"/>
    </source>
</evidence>
<dbReference type="SUPFAM" id="SSF56059">
    <property type="entry name" value="Glutathione synthetase ATP-binding domain-like"/>
    <property type="match status" value="1"/>
</dbReference>
<dbReference type="InterPro" id="IPR052032">
    <property type="entry name" value="ATP-dep_AA_Ligase"/>
</dbReference>
<name>A0A1S8S657_CLOBE</name>
<keyword evidence="3 4" id="KW-0067">ATP-binding</keyword>
<dbReference type="GO" id="GO:0005524">
    <property type="term" value="F:ATP binding"/>
    <property type="evidence" value="ECO:0007669"/>
    <property type="project" value="UniProtKB-UniRule"/>
</dbReference>
<feature type="domain" description="ATP-grasp" evidence="5">
    <location>
        <begin position="116"/>
        <end position="301"/>
    </location>
</feature>
<dbReference type="PROSITE" id="PS50975">
    <property type="entry name" value="ATP_GRASP"/>
    <property type="match status" value="1"/>
</dbReference>
<dbReference type="EMBL" id="LZZI01000044">
    <property type="protein sequence ID" value="OOM60921.1"/>
    <property type="molecule type" value="Genomic_DNA"/>
</dbReference>
<comment type="caution">
    <text evidence="6">The sequence shown here is derived from an EMBL/GenBank/DDBJ whole genome shotgun (WGS) entry which is preliminary data.</text>
</comment>
<keyword evidence="2 4" id="KW-0547">Nucleotide-binding</keyword>
<dbReference type="AlphaFoldDB" id="A0A1S8S657"/>
<reference evidence="6 7" key="1">
    <citation type="submission" date="2016-05" db="EMBL/GenBank/DDBJ databases">
        <title>Microbial solvent formation.</title>
        <authorList>
            <person name="Poehlein A."/>
            <person name="Montoya Solano J.D."/>
            <person name="Flitsch S."/>
            <person name="Krabben P."/>
            <person name="Duerre P."/>
            <person name="Daniel R."/>
        </authorList>
    </citation>
    <scope>NUCLEOTIDE SEQUENCE [LARGE SCALE GENOMIC DNA]</scope>
    <source>
        <strain evidence="6 7">DSM 53</strain>
    </source>
</reference>
<protein>
    <submittedName>
        <fullName evidence="6">Carbamoyl-phosphate synthase arginine-specific large chain</fullName>
        <ecNumber evidence="6">6.3.5.5</ecNumber>
    </submittedName>
</protein>
<organism evidence="6 7">
    <name type="scientific">Clostridium beijerinckii</name>
    <name type="common">Clostridium MP</name>
    <dbReference type="NCBI Taxonomy" id="1520"/>
    <lineage>
        <taxon>Bacteria</taxon>
        <taxon>Bacillati</taxon>
        <taxon>Bacillota</taxon>
        <taxon>Clostridia</taxon>
        <taxon>Eubacteriales</taxon>
        <taxon>Clostridiaceae</taxon>
        <taxon>Clostridium</taxon>
    </lineage>
</organism>
<evidence type="ECO:0000259" key="5">
    <source>
        <dbReference type="PROSITE" id="PS50975"/>
    </source>
</evidence>
<evidence type="ECO:0000313" key="6">
    <source>
        <dbReference type="EMBL" id="OOM60921.1"/>
    </source>
</evidence>
<accession>A0A1S8S657</accession>
<dbReference type="PANTHER" id="PTHR43585:SF2">
    <property type="entry name" value="ATP-GRASP ENZYME FSQD"/>
    <property type="match status" value="1"/>
</dbReference>
<dbReference type="Pfam" id="PF21360">
    <property type="entry name" value="PylC-like_N"/>
    <property type="match status" value="1"/>
</dbReference>
<dbReference type="Gene3D" id="3.30.1490.20">
    <property type="entry name" value="ATP-grasp fold, A domain"/>
    <property type="match status" value="1"/>
</dbReference>
<proteinExistence type="predicted"/>
<keyword evidence="1 6" id="KW-0436">Ligase</keyword>
<dbReference type="Pfam" id="PF02655">
    <property type="entry name" value="ATP-grasp_3"/>
    <property type="match status" value="1"/>
</dbReference>
<evidence type="ECO:0000256" key="3">
    <source>
        <dbReference type="ARBA" id="ARBA00022840"/>
    </source>
</evidence>
<dbReference type="Gene3D" id="3.40.50.20">
    <property type="match status" value="1"/>
</dbReference>
<dbReference type="Gene3D" id="3.30.470.20">
    <property type="entry name" value="ATP-grasp fold, B domain"/>
    <property type="match status" value="1"/>
</dbReference>
<dbReference type="Proteomes" id="UP000190973">
    <property type="component" value="Unassembled WGS sequence"/>
</dbReference>
<dbReference type="EC" id="6.3.5.5" evidence="6"/>